<protein>
    <submittedName>
        <fullName evidence="4">Dihydrodipicolinate synthase family protein</fullName>
    </submittedName>
</protein>
<proteinExistence type="inferred from homology"/>
<accession>A0A1B7LZG9</accession>
<dbReference type="RefSeq" id="WP_043057950.1">
    <property type="nucleotide sequence ID" value="NZ_LXEY01000018.1"/>
</dbReference>
<dbReference type="CDD" id="cd00408">
    <property type="entry name" value="DHDPS-like"/>
    <property type="match status" value="1"/>
</dbReference>
<dbReference type="Gene3D" id="3.20.20.70">
    <property type="entry name" value="Aldolase class I"/>
    <property type="match status" value="1"/>
</dbReference>
<reference evidence="4 5" key="1">
    <citation type="submission" date="2016-04" db="EMBL/GenBank/DDBJ databases">
        <title>First whole genome shotgun sequence of the bacterium Enteractinococcus sp. strain UASWS1574.</title>
        <authorList>
            <person name="Crovadore J."/>
            <person name="Chablais R."/>
            <person name="Lefort F."/>
        </authorList>
    </citation>
    <scope>NUCLEOTIDE SEQUENCE [LARGE SCALE GENOMIC DNA]</scope>
    <source>
        <strain evidence="4 5">UASWS1574</strain>
    </source>
</reference>
<dbReference type="EMBL" id="LXEY01000018">
    <property type="protein sequence ID" value="OAV60922.1"/>
    <property type="molecule type" value="Genomic_DNA"/>
</dbReference>
<evidence type="ECO:0000313" key="4">
    <source>
        <dbReference type="EMBL" id="OAV60922.1"/>
    </source>
</evidence>
<sequence>MSLFTGLSAFPLTPLADYEIHEAAFVGLIQRLSTAGVDSITVLGSTGSYAYLTAHERDRIAHLAVEHAGTTPVFVGIGALRTSQILTNIDSAQRAGVAGLLLAPMTYQPLTEHDVLELFDTVTQHTDSPIIVYDNPGTTHFTFSTELYARIAALPGIASLRIPGVPAEPAKAREHVTAIRAIIPDHVTIGVSGDAFAANGLTAGCDAWYSVIGGTLPDLALAITRAIQQHRNDDALQEAQRLTPLWNLFTGFGGSLRVTAAIAEYLGLVPYQSLPLPIQGLSHSQRARVAEVVDALELSR</sequence>
<dbReference type="PANTHER" id="PTHR12128:SF51">
    <property type="entry name" value="BLL4205 PROTEIN"/>
    <property type="match status" value="1"/>
</dbReference>
<dbReference type="Pfam" id="PF00701">
    <property type="entry name" value="DHDPS"/>
    <property type="match status" value="1"/>
</dbReference>
<dbReference type="PIRSF" id="PIRSF001365">
    <property type="entry name" value="DHDPS"/>
    <property type="match status" value="1"/>
</dbReference>
<dbReference type="PRINTS" id="PR00146">
    <property type="entry name" value="DHPICSNTHASE"/>
</dbReference>
<comment type="similarity">
    <text evidence="2">Belongs to the DapA family.</text>
</comment>
<dbReference type="PANTHER" id="PTHR12128">
    <property type="entry name" value="DIHYDRODIPICOLINATE SYNTHASE"/>
    <property type="match status" value="1"/>
</dbReference>
<evidence type="ECO:0000256" key="3">
    <source>
        <dbReference type="PIRSR" id="PIRSR001365-2"/>
    </source>
</evidence>
<dbReference type="SMART" id="SM01130">
    <property type="entry name" value="DHDPS"/>
    <property type="match status" value="1"/>
</dbReference>
<feature type="binding site" evidence="3">
    <location>
        <position position="46"/>
    </location>
    <ligand>
        <name>pyruvate</name>
        <dbReference type="ChEBI" id="CHEBI:15361"/>
    </ligand>
</feature>
<evidence type="ECO:0000256" key="2">
    <source>
        <dbReference type="PIRNR" id="PIRNR001365"/>
    </source>
</evidence>
<evidence type="ECO:0000256" key="1">
    <source>
        <dbReference type="ARBA" id="ARBA00023239"/>
    </source>
</evidence>
<dbReference type="InterPro" id="IPR002220">
    <property type="entry name" value="DapA-like"/>
</dbReference>
<organism evidence="4 5">
    <name type="scientific">Enteractinococcus helveticum</name>
    <dbReference type="NCBI Taxonomy" id="1837282"/>
    <lineage>
        <taxon>Bacteria</taxon>
        <taxon>Bacillati</taxon>
        <taxon>Actinomycetota</taxon>
        <taxon>Actinomycetes</taxon>
        <taxon>Micrococcales</taxon>
        <taxon>Micrococcaceae</taxon>
    </lineage>
</organism>
<evidence type="ECO:0000313" key="5">
    <source>
        <dbReference type="Proteomes" id="UP000078292"/>
    </source>
</evidence>
<dbReference type="Proteomes" id="UP000078292">
    <property type="component" value="Unassembled WGS sequence"/>
</dbReference>
<dbReference type="InterPro" id="IPR013785">
    <property type="entry name" value="Aldolase_TIM"/>
</dbReference>
<comment type="caution">
    <text evidence="4">The sequence shown here is derived from an EMBL/GenBank/DDBJ whole genome shotgun (WGS) entry which is preliminary data.</text>
</comment>
<dbReference type="STRING" id="1837282.A6F49_10660"/>
<keyword evidence="1 2" id="KW-0456">Lyase</keyword>
<dbReference type="SUPFAM" id="SSF51569">
    <property type="entry name" value="Aldolase"/>
    <property type="match status" value="1"/>
</dbReference>
<keyword evidence="5" id="KW-1185">Reference proteome</keyword>
<dbReference type="AlphaFoldDB" id="A0A1B7LZG9"/>
<dbReference type="GO" id="GO:0008840">
    <property type="term" value="F:4-hydroxy-tetrahydrodipicolinate synthase activity"/>
    <property type="evidence" value="ECO:0007669"/>
    <property type="project" value="TreeGrafter"/>
</dbReference>
<gene>
    <name evidence="4" type="ORF">A6F49_10660</name>
</gene>
<dbReference type="OrthoDB" id="9778880at2"/>
<name>A0A1B7LZG9_9MICC</name>